<sequence>MIDQRRSFELLYLKSSSSASSLQSIALQTEGRLGMLRFLLTPVDQSHIPFSSGLHLPPSPLPHVPCPNPRLHP</sequence>
<dbReference type="AlphaFoldDB" id="A0A9E7JYH4"/>
<proteinExistence type="predicted"/>
<name>A0A9E7JYH4_9LILI</name>
<reference evidence="1" key="1">
    <citation type="submission" date="2022-05" db="EMBL/GenBank/DDBJ databases">
        <title>The Musa troglodytarum L. genome provides insights into the mechanism of non-climacteric behaviour and enrichment of carotenoids.</title>
        <authorList>
            <person name="Wang J."/>
        </authorList>
    </citation>
    <scope>NUCLEOTIDE SEQUENCE</scope>
    <source>
        <tissue evidence="1">Leaf</tissue>
    </source>
</reference>
<gene>
    <name evidence="1" type="ORF">MUK42_26914</name>
</gene>
<evidence type="ECO:0000313" key="1">
    <source>
        <dbReference type="EMBL" id="URD96974.1"/>
    </source>
</evidence>
<evidence type="ECO:0000313" key="2">
    <source>
        <dbReference type="Proteomes" id="UP001055439"/>
    </source>
</evidence>
<dbReference type="EMBL" id="CP097506">
    <property type="protein sequence ID" value="URD96974.1"/>
    <property type="molecule type" value="Genomic_DNA"/>
</dbReference>
<protein>
    <submittedName>
        <fullName evidence="1">Uncharacterized protein</fullName>
    </submittedName>
</protein>
<organism evidence="1 2">
    <name type="scientific">Musa troglodytarum</name>
    <name type="common">fe'i banana</name>
    <dbReference type="NCBI Taxonomy" id="320322"/>
    <lineage>
        <taxon>Eukaryota</taxon>
        <taxon>Viridiplantae</taxon>
        <taxon>Streptophyta</taxon>
        <taxon>Embryophyta</taxon>
        <taxon>Tracheophyta</taxon>
        <taxon>Spermatophyta</taxon>
        <taxon>Magnoliopsida</taxon>
        <taxon>Liliopsida</taxon>
        <taxon>Zingiberales</taxon>
        <taxon>Musaceae</taxon>
        <taxon>Musa</taxon>
    </lineage>
</organism>
<accession>A0A9E7JYH4</accession>
<dbReference type="Proteomes" id="UP001055439">
    <property type="component" value="Chromosome 4"/>
</dbReference>
<keyword evidence="2" id="KW-1185">Reference proteome</keyword>